<evidence type="ECO:0000256" key="4">
    <source>
        <dbReference type="PROSITE-ProRule" id="PRU00335"/>
    </source>
</evidence>
<dbReference type="Proteomes" id="UP001501570">
    <property type="component" value="Unassembled WGS sequence"/>
</dbReference>
<keyword evidence="1" id="KW-0805">Transcription regulation</keyword>
<comment type="caution">
    <text evidence="7">The sequence shown here is derived from an EMBL/GenBank/DDBJ whole genome shotgun (WGS) entry which is preliminary data.</text>
</comment>
<dbReference type="Gene3D" id="1.10.10.60">
    <property type="entry name" value="Homeodomain-like"/>
    <property type="match status" value="1"/>
</dbReference>
<dbReference type="Gene3D" id="1.10.357.10">
    <property type="entry name" value="Tetracycline Repressor, domain 2"/>
    <property type="match status" value="1"/>
</dbReference>
<feature type="domain" description="HTH tetR-type" evidence="6">
    <location>
        <begin position="6"/>
        <end position="66"/>
    </location>
</feature>
<dbReference type="EMBL" id="BAABJQ010000007">
    <property type="protein sequence ID" value="GAA5185347.1"/>
    <property type="molecule type" value="Genomic_DNA"/>
</dbReference>
<dbReference type="InterPro" id="IPR011075">
    <property type="entry name" value="TetR_C"/>
</dbReference>
<keyword evidence="3" id="KW-0804">Transcription</keyword>
<sequence>MPRPRKFDENAVVEKAAQTFAANGYGGTTMEELSRATGLGKQSIYNSFGGKRELFLRALAQSTSAHVDRLTAELATGEDTPLDRIRAHLDALALAFSSEGPLDSLFTKATVELADQDPEVAEASRRAYRRLEAEYAECLRQAQEAGQLPEGLDVGKLATYYVAVTRGMEVLGGAGVGVDVLREIGGVAFASLTSNTPGAR</sequence>
<keyword evidence="8" id="KW-1185">Reference proteome</keyword>
<evidence type="ECO:0000259" key="6">
    <source>
        <dbReference type="PROSITE" id="PS50977"/>
    </source>
</evidence>
<dbReference type="SUPFAM" id="SSF48498">
    <property type="entry name" value="Tetracyclin repressor-like, C-terminal domain"/>
    <property type="match status" value="1"/>
</dbReference>
<dbReference type="RefSeq" id="WP_345629838.1">
    <property type="nucleotide sequence ID" value="NZ_BAABJQ010000007.1"/>
</dbReference>
<keyword evidence="2 4" id="KW-0238">DNA-binding</keyword>
<protein>
    <submittedName>
        <fullName evidence="7">TetR/AcrR family transcriptional regulator</fullName>
    </submittedName>
</protein>
<evidence type="ECO:0000313" key="7">
    <source>
        <dbReference type="EMBL" id="GAA5185347.1"/>
    </source>
</evidence>
<dbReference type="PRINTS" id="PR00455">
    <property type="entry name" value="HTHTETR"/>
</dbReference>
<accession>A0ABP9RR75</accession>
<keyword evidence="5" id="KW-0175">Coiled coil</keyword>
<dbReference type="Pfam" id="PF00440">
    <property type="entry name" value="TetR_N"/>
    <property type="match status" value="1"/>
</dbReference>
<dbReference type="InterPro" id="IPR036271">
    <property type="entry name" value="Tet_transcr_reg_TetR-rel_C_sf"/>
</dbReference>
<evidence type="ECO:0000256" key="5">
    <source>
        <dbReference type="SAM" id="Coils"/>
    </source>
</evidence>
<dbReference type="PANTHER" id="PTHR47506:SF10">
    <property type="entry name" value="TRANSCRIPTIONAL REGULATORY PROTEIN"/>
    <property type="match status" value="1"/>
</dbReference>
<evidence type="ECO:0000256" key="2">
    <source>
        <dbReference type="ARBA" id="ARBA00023125"/>
    </source>
</evidence>
<name>A0ABP9RR75_9ACTN</name>
<evidence type="ECO:0000256" key="1">
    <source>
        <dbReference type="ARBA" id="ARBA00023015"/>
    </source>
</evidence>
<organism evidence="7 8">
    <name type="scientific">Rugosimonospora acidiphila</name>
    <dbReference type="NCBI Taxonomy" id="556531"/>
    <lineage>
        <taxon>Bacteria</taxon>
        <taxon>Bacillati</taxon>
        <taxon>Actinomycetota</taxon>
        <taxon>Actinomycetes</taxon>
        <taxon>Micromonosporales</taxon>
        <taxon>Micromonosporaceae</taxon>
        <taxon>Rugosimonospora</taxon>
    </lineage>
</organism>
<evidence type="ECO:0000256" key="3">
    <source>
        <dbReference type="ARBA" id="ARBA00023163"/>
    </source>
</evidence>
<dbReference type="InterPro" id="IPR001647">
    <property type="entry name" value="HTH_TetR"/>
</dbReference>
<dbReference type="PROSITE" id="PS50977">
    <property type="entry name" value="HTH_TETR_2"/>
    <property type="match status" value="1"/>
</dbReference>
<dbReference type="SUPFAM" id="SSF46689">
    <property type="entry name" value="Homeodomain-like"/>
    <property type="match status" value="1"/>
</dbReference>
<gene>
    <name evidence="7" type="ORF">GCM10023322_29090</name>
</gene>
<dbReference type="Pfam" id="PF16925">
    <property type="entry name" value="TetR_C_13"/>
    <property type="match status" value="1"/>
</dbReference>
<dbReference type="InterPro" id="IPR009057">
    <property type="entry name" value="Homeodomain-like_sf"/>
</dbReference>
<feature type="DNA-binding region" description="H-T-H motif" evidence="4">
    <location>
        <begin position="29"/>
        <end position="48"/>
    </location>
</feature>
<evidence type="ECO:0000313" key="8">
    <source>
        <dbReference type="Proteomes" id="UP001501570"/>
    </source>
</evidence>
<reference evidence="8" key="1">
    <citation type="journal article" date="2019" name="Int. J. Syst. Evol. Microbiol.">
        <title>The Global Catalogue of Microorganisms (GCM) 10K type strain sequencing project: providing services to taxonomists for standard genome sequencing and annotation.</title>
        <authorList>
            <consortium name="The Broad Institute Genomics Platform"/>
            <consortium name="The Broad Institute Genome Sequencing Center for Infectious Disease"/>
            <person name="Wu L."/>
            <person name="Ma J."/>
        </authorList>
    </citation>
    <scope>NUCLEOTIDE SEQUENCE [LARGE SCALE GENOMIC DNA]</scope>
    <source>
        <strain evidence="8">JCM 18304</strain>
    </source>
</reference>
<proteinExistence type="predicted"/>
<feature type="coiled-coil region" evidence="5">
    <location>
        <begin position="121"/>
        <end position="148"/>
    </location>
</feature>
<dbReference type="PANTHER" id="PTHR47506">
    <property type="entry name" value="TRANSCRIPTIONAL REGULATORY PROTEIN"/>
    <property type="match status" value="1"/>
</dbReference>